<dbReference type="Proteomes" id="UP000320333">
    <property type="component" value="Unassembled WGS sequence"/>
</dbReference>
<dbReference type="Gene3D" id="2.130.10.10">
    <property type="entry name" value="YVTN repeat-like/Quinoprotein amine dehydrogenase"/>
    <property type="match status" value="1"/>
</dbReference>
<feature type="region of interest" description="Disordered" evidence="1">
    <location>
        <begin position="500"/>
        <end position="533"/>
    </location>
</feature>
<proteinExistence type="predicted"/>
<dbReference type="STRING" id="246404.A0A507F7Q7"/>
<dbReference type="SUPFAM" id="SSF50978">
    <property type="entry name" value="WD40 repeat-like"/>
    <property type="match status" value="1"/>
</dbReference>
<sequence>MQSVHFEYTVVAPESTTETESSSRRVVKTAPSGWTSWPWARAFIAGLTGTERDLAAEAADASAASRNEDGDLQWLMRVASISADVAASTTAAAWALATGSFVIPYQIPFIGAPAIALEKDQDFDMSAIKSIAWHPHKPFIAVLHRLDFIFIYDLGSRGFVGKNRGMVTHAKMKNVTCLQWMPVSGTALAVGLCIWRIFPDAPSDSTHFPYATTFLPDANVMAGSAKLMRLPSLSNPSQFRTIDDQMAQPHTPVRNRIPAYNESIQNTAIPNQLSSGQSFMTHFLTHPSMLNVSSLCYSKDGKYLFAGVSHAAKIFVIDVARGVVLNVLTKIAGQGTRTLSLSPDGKYLVQLCKSKFIRIWGLETMESVDLEAWNALHFRQVAWMPDSKTLLIAMNGVGPEGRTGRVSALQMAGDGSLEFRMHPKPMFMPTIQSTDPQGRKICIGGSIKSMSLDLNGKRLSVTYENPSVPLDNFAPGRDIVVLFDVQLAPHLILAERGQIQNPGWNKNDKGSDKPPRYPKANVSGHDENPMYNPQTEEHESAFLAAPAVAGPRPLVMQFASNVNGVIGEDGRSVSGSLLAVGWENGDVAFYPVGF</sequence>
<protein>
    <submittedName>
        <fullName evidence="2">Uncharacterized protein</fullName>
    </submittedName>
</protein>
<dbReference type="InterPro" id="IPR015943">
    <property type="entry name" value="WD40/YVTN_repeat-like_dom_sf"/>
</dbReference>
<comment type="caution">
    <text evidence="2">The sequence shown here is derived from an EMBL/GenBank/DDBJ whole genome shotgun (WGS) entry which is preliminary data.</text>
</comment>
<dbReference type="InterPro" id="IPR045139">
    <property type="entry name" value="Aladin"/>
</dbReference>
<dbReference type="GO" id="GO:0005643">
    <property type="term" value="C:nuclear pore"/>
    <property type="evidence" value="ECO:0007669"/>
    <property type="project" value="TreeGrafter"/>
</dbReference>
<dbReference type="GO" id="GO:0006913">
    <property type="term" value="P:nucleocytoplasmic transport"/>
    <property type="evidence" value="ECO:0007669"/>
    <property type="project" value="TreeGrafter"/>
</dbReference>
<gene>
    <name evidence="2" type="ORF">CcCBS67573_g06055</name>
</gene>
<evidence type="ECO:0000313" key="3">
    <source>
        <dbReference type="Proteomes" id="UP000320333"/>
    </source>
</evidence>
<feature type="compositionally biased region" description="Basic and acidic residues" evidence="1">
    <location>
        <begin position="506"/>
        <end position="515"/>
    </location>
</feature>
<dbReference type="AlphaFoldDB" id="A0A507F7Q7"/>
<dbReference type="InterPro" id="IPR036322">
    <property type="entry name" value="WD40_repeat_dom_sf"/>
</dbReference>
<accession>A0A507F7Q7</accession>
<dbReference type="PANTHER" id="PTHR14494">
    <property type="entry name" value="ALADIN/ADRACALIN/AAAS"/>
    <property type="match status" value="1"/>
</dbReference>
<name>A0A507F7Q7_9FUNG</name>
<keyword evidence="3" id="KW-1185">Reference proteome</keyword>
<evidence type="ECO:0000256" key="1">
    <source>
        <dbReference type="SAM" id="MobiDB-lite"/>
    </source>
</evidence>
<reference evidence="2 3" key="1">
    <citation type="journal article" date="2019" name="Sci. Rep.">
        <title>Comparative genomics of chytrid fungi reveal insights into the obligate biotrophic and pathogenic lifestyle of Synchytrium endobioticum.</title>
        <authorList>
            <person name="van de Vossenberg B.T.L.H."/>
            <person name="Warris S."/>
            <person name="Nguyen H.D.T."/>
            <person name="van Gent-Pelzer M.P.E."/>
            <person name="Joly D.L."/>
            <person name="van de Geest H.C."/>
            <person name="Bonants P.J.M."/>
            <person name="Smith D.S."/>
            <person name="Levesque C.A."/>
            <person name="van der Lee T.A.J."/>
        </authorList>
    </citation>
    <scope>NUCLEOTIDE SEQUENCE [LARGE SCALE GENOMIC DNA]</scope>
    <source>
        <strain evidence="2 3">CBS 675.73</strain>
    </source>
</reference>
<evidence type="ECO:0000313" key="2">
    <source>
        <dbReference type="EMBL" id="TPX71670.1"/>
    </source>
</evidence>
<dbReference type="PANTHER" id="PTHR14494:SF0">
    <property type="entry name" value="ALADIN"/>
    <property type="match status" value="1"/>
</dbReference>
<organism evidence="2 3">
    <name type="scientific">Chytriomyces confervae</name>
    <dbReference type="NCBI Taxonomy" id="246404"/>
    <lineage>
        <taxon>Eukaryota</taxon>
        <taxon>Fungi</taxon>
        <taxon>Fungi incertae sedis</taxon>
        <taxon>Chytridiomycota</taxon>
        <taxon>Chytridiomycota incertae sedis</taxon>
        <taxon>Chytridiomycetes</taxon>
        <taxon>Chytridiales</taxon>
        <taxon>Chytriomycetaceae</taxon>
        <taxon>Chytriomyces</taxon>
    </lineage>
</organism>
<dbReference type="OrthoDB" id="10251741at2759"/>
<dbReference type="EMBL" id="QEAP01000241">
    <property type="protein sequence ID" value="TPX71670.1"/>
    <property type="molecule type" value="Genomic_DNA"/>
</dbReference>